<dbReference type="InterPro" id="IPR011249">
    <property type="entry name" value="Metalloenz_LuxS/M16"/>
</dbReference>
<evidence type="ECO:0000313" key="2">
    <source>
        <dbReference type="EMBL" id="ERJ91723.1"/>
    </source>
</evidence>
<proteinExistence type="predicted"/>
<dbReference type="SUPFAM" id="SSF63411">
    <property type="entry name" value="LuxS/MPP-like metallohydrolase"/>
    <property type="match status" value="4"/>
</dbReference>
<gene>
    <name evidence="2" type="ORF">HMPREF9193_01947</name>
</gene>
<dbReference type="Pfam" id="PF05193">
    <property type="entry name" value="Peptidase_M16_C"/>
    <property type="match status" value="1"/>
</dbReference>
<dbReference type="Pfam" id="PF08367">
    <property type="entry name" value="M16C_assoc"/>
    <property type="match status" value="1"/>
</dbReference>
<dbReference type="InterPro" id="IPR007863">
    <property type="entry name" value="Peptidase_M16_C"/>
</dbReference>
<dbReference type="EMBL" id="AWVH01000043">
    <property type="protein sequence ID" value="ERJ91723.1"/>
    <property type="molecule type" value="Genomic_DNA"/>
</dbReference>
<dbReference type="RefSeq" id="WP_021686120.1">
    <property type="nucleotide sequence ID" value="NZ_KI260554.1"/>
</dbReference>
<comment type="caution">
    <text evidence="2">The sequence shown here is derived from an EMBL/GenBank/DDBJ whole genome shotgun (WGS) entry which is preliminary data.</text>
</comment>
<dbReference type="SMART" id="SM01264">
    <property type="entry name" value="M16C_associated"/>
    <property type="match status" value="1"/>
</dbReference>
<protein>
    <submittedName>
        <fullName evidence="2">Peptidase M16 inactive domain protein</fullName>
    </submittedName>
</protein>
<reference evidence="2 3" key="1">
    <citation type="submission" date="2013-08" db="EMBL/GenBank/DDBJ databases">
        <authorList>
            <person name="Weinstock G."/>
            <person name="Sodergren E."/>
            <person name="Wylie T."/>
            <person name="Fulton L."/>
            <person name="Fulton R."/>
            <person name="Fronick C."/>
            <person name="O'Laughlin M."/>
            <person name="Godfrey J."/>
            <person name="Miner T."/>
            <person name="Herter B."/>
            <person name="Appelbaum E."/>
            <person name="Cordes M."/>
            <person name="Lek S."/>
            <person name="Wollam A."/>
            <person name="Pepin K.H."/>
            <person name="Palsikar V.B."/>
            <person name="Mitreva M."/>
            <person name="Wilson R.K."/>
        </authorList>
    </citation>
    <scope>NUCLEOTIDE SEQUENCE [LARGE SCALE GENOMIC DNA]</scope>
    <source>
        <strain evidence="2 3">ATCC 700332</strain>
    </source>
</reference>
<sequence length="1009" mass="111759">MCEQWELLKREKMSDYKSTGIHLRHKQTGMEVFHLFNDDEENLFAFGFKTLNNCSNGAAHVLEHSVLCGSKHYPLKDPFMQLNSQSVKTFLNAMTFPDKTLYPASSMVKADYFNLMAVYGDAVFFPLLRPEIFAQEAHRYEIDKNGNLSIQGVVYNEMKGSYSSFDAVVSDFVVQCSLPDTPYAFDSGGDPADIPSLTLEKLKDFHREHYSPSKCRLFLYGNIPTEMQLDFIEKHFLSSFNEKNYAAANTVNGAPGKIEKTISFKPFDKPCTLSLYGPSSSGEKGATVVLNWVLGNAADTDSYMEAVLLSEILVGHDASPLLKALLDSGLGEDIAPHTGLETELPRLMFSCGMRGVKAGNADKIEGCVTDVLQSLAAKGIGAQDVQTAVMAVDFSQREVLRSAGPWSLVLMRRSFRGWLNGTDPFSPLKTRAAFERIKSRILSGEGKDYLQTLVKRHFLDNPHRLLLTVTPDPSYDAEREKKYAQSLLTCTQKKEDILKQQQALHTFQQNGDGKRSLIPHIKPAQLEKTIDRIHTEKTCENGVCLFVHNEAVNGIVYVTAAFPVDVLEPSCYPLLPFYAQALTNTGFKGMDWAQAAAKIAHITGGFSASVFTSAASEWAQNERELNCNELLGRDWLFVRVKTLAENAEQGIDLLFDCFETADFSDAKRLHTLALEYRNDFASSVIPAGHEYALSRCACAFSRSKAVEEMWSGLSQLYTAQKIASCKTETLCTELQAMHKKLKTAGIVLNITADDTGLKRARKALAARSAHYSAPAFLNKSEVLTLQDFLPFTLIEKKAGAPAQTIRTVQTEQSVQAQQRGCVLNVYTAPSQTGFAAACFSASAFGTKKAVYESLFAHWFTNNVLWEKIRTVGGAYGAFAFADSMEKVFSFVSYRDPDPARSLDVFFRCLEKSSDERIQSEVLERAVTGCYSKEVQPRSPSARGFTGFIRALYGIRDEEREQKLDALLSATASDVQKAARALSENAYNAHKSILCGKYTGSTGTIIALPL</sequence>
<feature type="domain" description="Peptidase M16C associated" evidence="1">
    <location>
        <begin position="469"/>
        <end position="722"/>
    </location>
</feature>
<dbReference type="PANTHER" id="PTHR43016">
    <property type="entry name" value="PRESEQUENCE PROTEASE"/>
    <property type="match status" value="1"/>
</dbReference>
<evidence type="ECO:0000313" key="3">
    <source>
        <dbReference type="Proteomes" id="UP000016649"/>
    </source>
</evidence>
<organism evidence="2 3">
    <name type="scientific">Treponema lecithinolyticum ATCC 700332</name>
    <dbReference type="NCBI Taxonomy" id="1321815"/>
    <lineage>
        <taxon>Bacteria</taxon>
        <taxon>Pseudomonadati</taxon>
        <taxon>Spirochaetota</taxon>
        <taxon>Spirochaetia</taxon>
        <taxon>Spirochaetales</taxon>
        <taxon>Treponemataceae</taxon>
        <taxon>Treponema</taxon>
    </lineage>
</organism>
<keyword evidence="3" id="KW-1185">Reference proteome</keyword>
<dbReference type="Pfam" id="PF22516">
    <property type="entry name" value="PreP_C"/>
    <property type="match status" value="1"/>
</dbReference>
<dbReference type="InterPro" id="IPR013578">
    <property type="entry name" value="Peptidase_M16C_assoc"/>
</dbReference>
<dbReference type="Gene3D" id="3.30.830.10">
    <property type="entry name" value="Metalloenzyme, LuxS/M16 peptidase-like"/>
    <property type="match status" value="4"/>
</dbReference>
<dbReference type="PANTHER" id="PTHR43016:SF13">
    <property type="entry name" value="PRESEQUENCE PROTEASE, MITOCHONDRIAL"/>
    <property type="match status" value="1"/>
</dbReference>
<evidence type="ECO:0000259" key="1">
    <source>
        <dbReference type="SMART" id="SM01264"/>
    </source>
</evidence>
<name>A0ABN0NWT2_TRELE</name>
<dbReference type="Proteomes" id="UP000016649">
    <property type="component" value="Unassembled WGS sequence"/>
</dbReference>
<dbReference type="InterPro" id="IPR055130">
    <property type="entry name" value="PreP_C"/>
</dbReference>
<accession>A0ABN0NWT2</accession>